<comment type="caution">
    <text evidence="2">The sequence shown here is derived from an EMBL/GenBank/DDBJ whole genome shotgun (WGS) entry which is preliminary data.</text>
</comment>
<evidence type="ECO:0000256" key="1">
    <source>
        <dbReference type="SAM" id="MobiDB-lite"/>
    </source>
</evidence>
<proteinExistence type="predicted"/>
<feature type="region of interest" description="Disordered" evidence="1">
    <location>
        <begin position="1"/>
        <end position="20"/>
    </location>
</feature>
<dbReference type="AlphaFoldDB" id="A0ABD2ZRW6"/>
<accession>A0ABD2ZRW6</accession>
<dbReference type="PANTHER" id="PTHR36607:SF23">
    <property type="entry name" value="AMINOTRANSFERASE-LIKE PLANT MOBILE DOMAIN-CONTAINING PROTEIN"/>
    <property type="match status" value="1"/>
</dbReference>
<reference evidence="2 3" key="1">
    <citation type="submission" date="2024-11" db="EMBL/GenBank/DDBJ databases">
        <title>A near-complete genome assembly of Cinchona calisaya.</title>
        <authorList>
            <person name="Lian D.C."/>
            <person name="Zhao X.W."/>
            <person name="Wei L."/>
        </authorList>
    </citation>
    <scope>NUCLEOTIDE SEQUENCE [LARGE SCALE GENOMIC DNA]</scope>
    <source>
        <tissue evidence="2">Nenye</tissue>
    </source>
</reference>
<organism evidence="2 3">
    <name type="scientific">Cinchona calisaya</name>
    <dbReference type="NCBI Taxonomy" id="153742"/>
    <lineage>
        <taxon>Eukaryota</taxon>
        <taxon>Viridiplantae</taxon>
        <taxon>Streptophyta</taxon>
        <taxon>Embryophyta</taxon>
        <taxon>Tracheophyta</taxon>
        <taxon>Spermatophyta</taxon>
        <taxon>Magnoliopsida</taxon>
        <taxon>eudicotyledons</taxon>
        <taxon>Gunneridae</taxon>
        <taxon>Pentapetalae</taxon>
        <taxon>asterids</taxon>
        <taxon>lamiids</taxon>
        <taxon>Gentianales</taxon>
        <taxon>Rubiaceae</taxon>
        <taxon>Cinchonoideae</taxon>
        <taxon>Cinchoneae</taxon>
        <taxon>Cinchona</taxon>
    </lineage>
</organism>
<protein>
    <recommendedName>
        <fullName evidence="4">Aminotransferase-like plant mobile domain-containing protein</fullName>
    </recommendedName>
</protein>
<evidence type="ECO:0008006" key="4">
    <source>
        <dbReference type="Google" id="ProtNLM"/>
    </source>
</evidence>
<keyword evidence="3" id="KW-1185">Reference proteome</keyword>
<dbReference type="Proteomes" id="UP001630127">
    <property type="component" value="Unassembled WGS sequence"/>
</dbReference>
<dbReference type="EMBL" id="JBJUIK010000007">
    <property type="protein sequence ID" value="KAL3522156.1"/>
    <property type="molecule type" value="Genomic_DNA"/>
</dbReference>
<gene>
    <name evidence="2" type="ORF">ACH5RR_014990</name>
</gene>
<evidence type="ECO:0000313" key="3">
    <source>
        <dbReference type="Proteomes" id="UP001630127"/>
    </source>
</evidence>
<dbReference type="PANTHER" id="PTHR36607">
    <property type="entry name" value="1,2-DIHYDROXY-3-KETO-5-METHYLTHIOPENTENE DIOXYGENASE 4"/>
    <property type="match status" value="1"/>
</dbReference>
<name>A0ABD2ZRW6_9GENT</name>
<evidence type="ECO:0000313" key="2">
    <source>
        <dbReference type="EMBL" id="KAL3522156.1"/>
    </source>
</evidence>
<sequence>MCKSLGRPHSTHNPSGRYEVPRARKPVEEGAFDLGLDTCLEEEPYLTVFLSCWLCTFVLPNDVVNLIHPATFKATIWMAQGTRYSLAVPVLSSIYCGLARIAWSPKSRQPKYSYFPIHYVVAWISAYFDTHFEATEIPGPMMAIFSGVGRAKQFSDHTTHELVINKKPKS</sequence>